<feature type="region of interest" description="Disordered" evidence="1">
    <location>
        <begin position="1"/>
        <end position="32"/>
    </location>
</feature>
<protein>
    <submittedName>
        <fullName evidence="3">NR1H3</fullName>
    </submittedName>
    <submittedName>
        <fullName evidence="2">UvrC</fullName>
    </submittedName>
</protein>
<accession>A0AAW2ZMZ9</accession>
<dbReference type="Proteomes" id="UP001431209">
    <property type="component" value="Unassembled WGS sequence"/>
</dbReference>
<evidence type="ECO:0000313" key="4">
    <source>
        <dbReference type="Proteomes" id="UP001431209"/>
    </source>
</evidence>
<dbReference type="EMBL" id="JAOPGA020001032">
    <property type="protein sequence ID" value="KAL0484257.1"/>
    <property type="molecule type" value="Genomic_DNA"/>
</dbReference>
<proteinExistence type="predicted"/>
<evidence type="ECO:0000313" key="3">
    <source>
        <dbReference type="EMBL" id="KAL0490328.1"/>
    </source>
</evidence>
<dbReference type="AlphaFoldDB" id="A0AAW2ZMZ9"/>
<comment type="caution">
    <text evidence="3">The sequence shown here is derived from an EMBL/GenBank/DDBJ whole genome shotgun (WGS) entry which is preliminary data.</text>
</comment>
<dbReference type="EMBL" id="JAOPGA020001665">
    <property type="protein sequence ID" value="KAL0490328.1"/>
    <property type="molecule type" value="Genomic_DNA"/>
</dbReference>
<sequence>MDKKASRTITIQEEDESSQTTTPPRRKSPLKIKPSLSDKQIQELMGRTCCSFLKNEQSIHNTYMSYATIKVNNLYLMNRSQWNHFCKDFGLSIATEMIDQLYHDHATFHHEQSHHLTCTTFQLCLHLISKHMCGDQQDDDKQVIKTIKTIFNQEQINRSIHSIRNRNTAHQHTQQDSTKHTFIKPTRIKCYNVHSGPHVMATITETTPSSREYCTVACYNQLDESIIHKHKSHCQGFGQFMKRLLSHGMDLIAAGNQESNLNTFTNRHHIMMRMGRCWRIMHMNQVMGCLLDSGGQFSCLDWVPVVGELENEHMSVCMYIPQCDLLFEKCFQWFMTCRSVNEMIERLEMNGNCVVMP</sequence>
<keyword evidence="4" id="KW-1185">Reference proteome</keyword>
<gene>
    <name evidence="2" type="ORF">AKO1_004843</name>
    <name evidence="3" type="ORF">AKO1_006500</name>
</gene>
<evidence type="ECO:0000256" key="1">
    <source>
        <dbReference type="SAM" id="MobiDB-lite"/>
    </source>
</evidence>
<feature type="non-terminal residue" evidence="3">
    <location>
        <position position="357"/>
    </location>
</feature>
<evidence type="ECO:0000313" key="2">
    <source>
        <dbReference type="EMBL" id="KAL0484257.1"/>
    </source>
</evidence>
<name>A0AAW2ZMZ9_9EUKA</name>
<organism evidence="3 4">
    <name type="scientific">Acrasis kona</name>
    <dbReference type="NCBI Taxonomy" id="1008807"/>
    <lineage>
        <taxon>Eukaryota</taxon>
        <taxon>Discoba</taxon>
        <taxon>Heterolobosea</taxon>
        <taxon>Tetramitia</taxon>
        <taxon>Eutetramitia</taxon>
        <taxon>Acrasidae</taxon>
        <taxon>Acrasis</taxon>
    </lineage>
</organism>
<reference evidence="3 4" key="1">
    <citation type="submission" date="2024-03" db="EMBL/GenBank/DDBJ databases">
        <title>The Acrasis kona genome and developmental transcriptomes reveal deep origins of eukaryotic multicellular pathways.</title>
        <authorList>
            <person name="Sheikh S."/>
            <person name="Fu C.-J."/>
            <person name="Brown M.W."/>
            <person name="Baldauf S.L."/>
        </authorList>
    </citation>
    <scope>NUCLEOTIDE SEQUENCE [LARGE SCALE GENOMIC DNA]</scope>
    <source>
        <strain evidence="3 4">ATCC MYA-3509</strain>
    </source>
</reference>